<dbReference type="Proteomes" id="UP000246085">
    <property type="component" value="Chromosome BRAD3257"/>
</dbReference>
<dbReference type="AlphaFoldDB" id="A0A2U3Q6S9"/>
<protein>
    <submittedName>
        <fullName evidence="1">Uncharacterized protein</fullName>
    </submittedName>
</protein>
<organism evidence="1 2">
    <name type="scientific">Bradyrhizobium vignae</name>
    <dbReference type="NCBI Taxonomy" id="1549949"/>
    <lineage>
        <taxon>Bacteria</taxon>
        <taxon>Pseudomonadati</taxon>
        <taxon>Pseudomonadota</taxon>
        <taxon>Alphaproteobacteria</taxon>
        <taxon>Hyphomicrobiales</taxon>
        <taxon>Nitrobacteraceae</taxon>
        <taxon>Bradyrhizobium</taxon>
    </lineage>
</organism>
<proteinExistence type="predicted"/>
<reference evidence="1 2" key="1">
    <citation type="submission" date="2018-03" db="EMBL/GenBank/DDBJ databases">
        <authorList>
            <person name="Gully D."/>
        </authorList>
    </citation>
    <scope>NUCLEOTIDE SEQUENCE [LARGE SCALE GENOMIC DNA]</scope>
    <source>
        <strain evidence="1">ORS3257</strain>
    </source>
</reference>
<dbReference type="EMBL" id="LS398110">
    <property type="protein sequence ID" value="SPP97009.1"/>
    <property type="molecule type" value="Genomic_DNA"/>
</dbReference>
<name>A0A2U3Q6S9_9BRAD</name>
<evidence type="ECO:0000313" key="2">
    <source>
        <dbReference type="Proteomes" id="UP000246085"/>
    </source>
</evidence>
<evidence type="ECO:0000313" key="1">
    <source>
        <dbReference type="EMBL" id="SPP97009.1"/>
    </source>
</evidence>
<sequence>MYWIAPIVIDARFAGATNAESRFVELNLVLSHNYNDSDAKIENRVQKTKKEWEE</sequence>
<accession>A0A2U3Q6S9</accession>
<gene>
    <name evidence="1" type="ORF">BRAD3257_6091</name>
</gene>
<dbReference type="KEGG" id="bvz:BRAD3257_6091"/>